<sequence length="99" mass="10989">MQLTRSKPGMRVRGKTGEMVVRKRWVETYAPLRAQPTARVDELVGPQVVGAEREMVKGEAKGEVVKEEVEGEVVKEEVKGEVVQGEVVKVKASPPHVRK</sequence>
<organism evidence="1 2">
    <name type="scientific">Oleoguttula mirabilis</name>
    <dbReference type="NCBI Taxonomy" id="1507867"/>
    <lineage>
        <taxon>Eukaryota</taxon>
        <taxon>Fungi</taxon>
        <taxon>Dikarya</taxon>
        <taxon>Ascomycota</taxon>
        <taxon>Pezizomycotina</taxon>
        <taxon>Dothideomycetes</taxon>
        <taxon>Dothideomycetidae</taxon>
        <taxon>Mycosphaerellales</taxon>
        <taxon>Teratosphaeriaceae</taxon>
        <taxon>Oleoguttula</taxon>
    </lineage>
</organism>
<dbReference type="AlphaFoldDB" id="A0AAV9JJ75"/>
<protein>
    <submittedName>
        <fullName evidence="1">Uncharacterized protein</fullName>
    </submittedName>
</protein>
<reference evidence="1 2" key="1">
    <citation type="submission" date="2021-11" db="EMBL/GenBank/DDBJ databases">
        <title>Black yeast isolated from Biological Soil Crust.</title>
        <authorList>
            <person name="Kurbessoian T."/>
        </authorList>
    </citation>
    <scope>NUCLEOTIDE SEQUENCE [LARGE SCALE GENOMIC DNA]</scope>
    <source>
        <strain evidence="1 2">CCFEE 5522</strain>
    </source>
</reference>
<name>A0AAV9JJ75_9PEZI</name>
<evidence type="ECO:0000313" key="2">
    <source>
        <dbReference type="Proteomes" id="UP001324427"/>
    </source>
</evidence>
<gene>
    <name evidence="1" type="ORF">LTR36_002809</name>
</gene>
<proteinExistence type="predicted"/>
<dbReference type="Proteomes" id="UP001324427">
    <property type="component" value="Unassembled WGS sequence"/>
</dbReference>
<comment type="caution">
    <text evidence="1">The sequence shown here is derived from an EMBL/GenBank/DDBJ whole genome shotgun (WGS) entry which is preliminary data.</text>
</comment>
<dbReference type="EMBL" id="JAVFHQ010000019">
    <property type="protein sequence ID" value="KAK4545459.1"/>
    <property type="molecule type" value="Genomic_DNA"/>
</dbReference>
<evidence type="ECO:0000313" key="1">
    <source>
        <dbReference type="EMBL" id="KAK4545459.1"/>
    </source>
</evidence>
<keyword evidence="2" id="KW-1185">Reference proteome</keyword>
<accession>A0AAV9JJ75</accession>